<dbReference type="InterPro" id="IPR029063">
    <property type="entry name" value="SAM-dependent_MTases_sf"/>
</dbReference>
<sequence>MAAFAHLRAALKPEARLVLAAFRAAAENRWTTGAAAAVRDLIPLPPPSGPEEPGQFAFADPARVERILRDAGFGEVALAPEDVPMRLGADAAEAADFAMTLGQVSRALQGAPEEVREAVRHRLLAFYQAMEGPGGVVMPAAAIWLVTARG</sequence>
<gene>
    <name evidence="1" type="ORF">JMJ56_22860</name>
</gene>
<comment type="caution">
    <text evidence="1">The sequence shown here is derived from an EMBL/GenBank/DDBJ whole genome shotgun (WGS) entry which is preliminary data.</text>
</comment>
<accession>A0ABS1U855</accession>
<evidence type="ECO:0008006" key="3">
    <source>
        <dbReference type="Google" id="ProtNLM"/>
    </source>
</evidence>
<reference evidence="1 2" key="1">
    <citation type="submission" date="2021-01" db="EMBL/GenBank/DDBJ databases">
        <title>Belnapia mucosa sp. nov. and Belnapia arida sp. nov., isolated from the Tabernas Desert (Almeria, Spain).</title>
        <authorList>
            <person name="Molina-Menor E."/>
            <person name="Vidal-Verdu A."/>
            <person name="Calonge A."/>
            <person name="Satari L."/>
            <person name="Pereto J."/>
            <person name="Porcar M."/>
        </authorList>
    </citation>
    <scope>NUCLEOTIDE SEQUENCE [LARGE SCALE GENOMIC DNA]</scope>
    <source>
        <strain evidence="1 2">T18</strain>
    </source>
</reference>
<dbReference type="EMBL" id="JAETWB010000018">
    <property type="protein sequence ID" value="MBL6080858.1"/>
    <property type="molecule type" value="Genomic_DNA"/>
</dbReference>
<dbReference type="SUPFAM" id="SSF53335">
    <property type="entry name" value="S-adenosyl-L-methionine-dependent methyltransferases"/>
    <property type="match status" value="1"/>
</dbReference>
<dbReference type="Proteomes" id="UP000660885">
    <property type="component" value="Unassembled WGS sequence"/>
</dbReference>
<keyword evidence="2" id="KW-1185">Reference proteome</keyword>
<evidence type="ECO:0000313" key="2">
    <source>
        <dbReference type="Proteomes" id="UP000660885"/>
    </source>
</evidence>
<evidence type="ECO:0000313" key="1">
    <source>
        <dbReference type="EMBL" id="MBL6080858.1"/>
    </source>
</evidence>
<dbReference type="Gene3D" id="3.40.50.150">
    <property type="entry name" value="Vaccinia Virus protein VP39"/>
    <property type="match status" value="1"/>
</dbReference>
<proteinExistence type="predicted"/>
<organism evidence="1 2">
    <name type="scientific">Belnapia arida</name>
    <dbReference type="NCBI Taxonomy" id="2804533"/>
    <lineage>
        <taxon>Bacteria</taxon>
        <taxon>Pseudomonadati</taxon>
        <taxon>Pseudomonadota</taxon>
        <taxon>Alphaproteobacteria</taxon>
        <taxon>Acetobacterales</taxon>
        <taxon>Roseomonadaceae</taxon>
        <taxon>Belnapia</taxon>
    </lineage>
</organism>
<dbReference type="RefSeq" id="WP_202834084.1">
    <property type="nucleotide sequence ID" value="NZ_JAETWB010000018.1"/>
</dbReference>
<name>A0ABS1U855_9PROT</name>
<protein>
    <recommendedName>
        <fullName evidence="3">Methyltransferase domain-containing protein</fullName>
    </recommendedName>
</protein>